<reference evidence="2 3" key="1">
    <citation type="submission" date="2016-08" db="EMBL/GenBank/DDBJ databases">
        <title>A Parts List for Fungal Cellulosomes Revealed by Comparative Genomics.</title>
        <authorList>
            <consortium name="DOE Joint Genome Institute"/>
            <person name="Haitjema C.H."/>
            <person name="Gilmore S.P."/>
            <person name="Henske J.K."/>
            <person name="Solomon K.V."/>
            <person name="De Groot R."/>
            <person name="Kuo A."/>
            <person name="Mondo S.J."/>
            <person name="Salamov A.A."/>
            <person name="Labutti K."/>
            <person name="Zhao Z."/>
            <person name="Chiniquy J."/>
            <person name="Barry K."/>
            <person name="Brewer H.M."/>
            <person name="Purvine S.O."/>
            <person name="Wright A.T."/>
            <person name="Boxma B."/>
            <person name="Van Alen T."/>
            <person name="Hackstein J.H."/>
            <person name="Baker S.E."/>
            <person name="Grigoriev I.V."/>
            <person name="O'Malley M.A."/>
        </authorList>
    </citation>
    <scope>NUCLEOTIDE SEQUENCE [LARGE SCALE GENOMIC DNA]</scope>
    <source>
        <strain evidence="2 3">G1</strain>
    </source>
</reference>
<accession>A0A1Y2CI93</accession>
<proteinExistence type="predicted"/>
<dbReference type="Proteomes" id="UP000193920">
    <property type="component" value="Unassembled WGS sequence"/>
</dbReference>
<dbReference type="AlphaFoldDB" id="A0A1Y2CI93"/>
<dbReference type="OrthoDB" id="349045at2759"/>
<organism evidence="2 3">
    <name type="scientific">Neocallimastix californiae</name>
    <dbReference type="NCBI Taxonomy" id="1754190"/>
    <lineage>
        <taxon>Eukaryota</taxon>
        <taxon>Fungi</taxon>
        <taxon>Fungi incertae sedis</taxon>
        <taxon>Chytridiomycota</taxon>
        <taxon>Chytridiomycota incertae sedis</taxon>
        <taxon>Neocallimastigomycetes</taxon>
        <taxon>Neocallimastigales</taxon>
        <taxon>Neocallimastigaceae</taxon>
        <taxon>Neocallimastix</taxon>
    </lineage>
</organism>
<feature type="coiled-coil region" evidence="1">
    <location>
        <begin position="235"/>
        <end position="262"/>
    </location>
</feature>
<name>A0A1Y2CI93_9FUNG</name>
<gene>
    <name evidence="2" type="ORF">LY90DRAFT_671276</name>
</gene>
<evidence type="ECO:0000313" key="3">
    <source>
        <dbReference type="Proteomes" id="UP000193920"/>
    </source>
</evidence>
<dbReference type="EMBL" id="MCOG01000106">
    <property type="protein sequence ID" value="ORY46732.1"/>
    <property type="molecule type" value="Genomic_DNA"/>
</dbReference>
<keyword evidence="1" id="KW-0175">Coiled coil</keyword>
<evidence type="ECO:0000256" key="1">
    <source>
        <dbReference type="SAM" id="Coils"/>
    </source>
</evidence>
<evidence type="ECO:0000313" key="2">
    <source>
        <dbReference type="EMBL" id="ORY46732.1"/>
    </source>
</evidence>
<protein>
    <submittedName>
        <fullName evidence="2">Uncharacterized protein</fullName>
    </submittedName>
</protein>
<keyword evidence="3" id="KW-1185">Reference proteome</keyword>
<comment type="caution">
    <text evidence="2">The sequence shown here is derived from an EMBL/GenBank/DDBJ whole genome shotgun (WGS) entry which is preliminary data.</text>
</comment>
<sequence>MVILVPFDDNISNYEIENALTERGYPSLVTLRTIIIIFLRNLYPNNVDSINKKVQENIKKFFGKEICTLTLVDLMDYPIGLDSKNRIYFYTDSPRLYRIYPDGCFESVTDTKEEVEELINSLNSESIKEKNLKYKIKNVILKYIDITNEYWKNENKSCTELKKKYNYNIPLTSLELKYLGPSIIGYEEINIEPPKKKIEEINTEQPKKKKEEIIIIDDDDQKMKNEEVIIINNNNGKKNENINKIRKEEEEEEENKIKIIKKRKISINKKLLKKYIDNLNYSINKLKEIVDSYCE</sequence>